<dbReference type="SMART" id="SM00710">
    <property type="entry name" value="PbH1"/>
    <property type="match status" value="6"/>
</dbReference>
<sequence>MTTYYVSVSGNNQSGNGSKAAPYRTISKAMWKLEAGDSVEVGAGTYHESVRISASGKPGAYVTVRSAKEGAAKIVAPDNADHAVHVQGDYVKLDGFNVSGANRAGITANLTHHVVISNNISHDNGGHGVSASRSDFVTISGNTTFKNAAAGPFSGISVFHPENLTGNPSKVGFRIIVRDNISYNNVTKTGPHSDGNGIIMDDFRNTQDPNRPAYLFRSLVENNLVFGNGGKGIQVDWTDYATIRNNTAYHNNVDPKSTGNWHGELSNMNSSHNVWVNNIAVTNPGINPNNRAIDNTSFTGYRNSDNVWKGNLTFNGTDGHASIRNTGGNTTLKVKDGNLLGVDPMLVNPKQNFRLQADSPAVDSGTRDHGNVARDLNGKLRVGDIDIGALETGRSDLSDHNYIIGGNGANALGGGAGDDTLMGLGGNDTLRGGTGNDSVAGGGGNDSLDGGSGRDIIDGGAGRDVLIGGTGGDRFLFHAVSDTGKGAQADVIRDFSHGAGDRIDLRGMDANSRAYADQAFHFIGDTPFSKTPGELRYHNGTLAGDVNGDRIADFQIDIANNAHLVAGDFLL</sequence>
<dbReference type="InterPro" id="IPR011050">
    <property type="entry name" value="Pectin_lyase_fold/virulence"/>
</dbReference>
<dbReference type="SUPFAM" id="SSF51120">
    <property type="entry name" value="beta-Roll"/>
    <property type="match status" value="1"/>
</dbReference>
<dbReference type="InterPro" id="IPR011459">
    <property type="entry name" value="DUF1565"/>
</dbReference>
<dbReference type="GO" id="GO:0016787">
    <property type="term" value="F:hydrolase activity"/>
    <property type="evidence" value="ECO:0007669"/>
    <property type="project" value="UniProtKB-KW"/>
</dbReference>
<feature type="domain" description="Right handed beta helix" evidence="6">
    <location>
        <begin position="80"/>
        <end position="151"/>
    </location>
</feature>
<evidence type="ECO:0000256" key="4">
    <source>
        <dbReference type="SAM" id="MobiDB-lite"/>
    </source>
</evidence>
<dbReference type="Pfam" id="PF07602">
    <property type="entry name" value="DUF1565"/>
    <property type="match status" value="1"/>
</dbReference>
<dbReference type="PRINTS" id="PR00313">
    <property type="entry name" value="CABNDNGRPT"/>
</dbReference>
<dbReference type="Pfam" id="PF13229">
    <property type="entry name" value="Beta_helix"/>
    <property type="match status" value="1"/>
</dbReference>
<dbReference type="PANTHER" id="PTHR38340">
    <property type="entry name" value="S-LAYER PROTEIN"/>
    <property type="match status" value="1"/>
</dbReference>
<feature type="region of interest" description="Disordered" evidence="4">
    <location>
        <begin position="432"/>
        <end position="454"/>
    </location>
</feature>
<gene>
    <name evidence="7" type="ORF">HNP73_001007</name>
</gene>
<dbReference type="InterPro" id="IPR006626">
    <property type="entry name" value="PbH1"/>
</dbReference>
<dbReference type="InterPro" id="IPR039448">
    <property type="entry name" value="Beta_helix"/>
</dbReference>
<protein>
    <submittedName>
        <fullName evidence="7">Serralysin</fullName>
        <ecNumber evidence="7">3.4.24.40</ecNumber>
    </submittedName>
</protein>
<evidence type="ECO:0000313" key="7">
    <source>
        <dbReference type="EMBL" id="MBB5221086.1"/>
    </source>
</evidence>
<evidence type="ECO:0000256" key="1">
    <source>
        <dbReference type="ARBA" id="ARBA00002822"/>
    </source>
</evidence>
<dbReference type="InterPro" id="IPR001343">
    <property type="entry name" value="Hemolysn_Ca-bd"/>
</dbReference>
<feature type="domain" description="DUF1565" evidence="5">
    <location>
        <begin position="8"/>
        <end position="49"/>
    </location>
</feature>
<dbReference type="InterPro" id="IPR050557">
    <property type="entry name" value="RTX_toxin/Mannuronan_C5-epim"/>
</dbReference>
<dbReference type="Gene3D" id="2.160.20.10">
    <property type="entry name" value="Single-stranded right-handed beta-helix, Pectin lyase-like"/>
    <property type="match status" value="1"/>
</dbReference>
<dbReference type="InterPro" id="IPR018511">
    <property type="entry name" value="Hemolysin-typ_Ca-bd_CS"/>
</dbReference>
<keyword evidence="8" id="KW-1185">Reference proteome</keyword>
<evidence type="ECO:0000256" key="3">
    <source>
        <dbReference type="ARBA" id="ARBA00022525"/>
    </source>
</evidence>
<evidence type="ECO:0000256" key="2">
    <source>
        <dbReference type="ARBA" id="ARBA00004613"/>
    </source>
</evidence>
<dbReference type="EMBL" id="JACHFM010000001">
    <property type="protein sequence ID" value="MBB5221086.1"/>
    <property type="molecule type" value="Genomic_DNA"/>
</dbReference>
<dbReference type="AlphaFoldDB" id="A0A840SMI9"/>
<dbReference type="NCBIfam" id="NF041518">
    <property type="entry name" value="choice_anch_Q"/>
    <property type="match status" value="1"/>
</dbReference>
<dbReference type="GO" id="GO:0005576">
    <property type="term" value="C:extracellular region"/>
    <property type="evidence" value="ECO:0007669"/>
    <property type="project" value="UniProtKB-SubCell"/>
</dbReference>
<dbReference type="InterPro" id="IPR012334">
    <property type="entry name" value="Pectin_lyas_fold"/>
</dbReference>
<reference evidence="7 8" key="1">
    <citation type="submission" date="2020-08" db="EMBL/GenBank/DDBJ databases">
        <title>Genomic Encyclopedia of Type Strains, Phase IV (KMG-IV): sequencing the most valuable type-strain genomes for metagenomic binning, comparative biology and taxonomic classification.</title>
        <authorList>
            <person name="Goeker M."/>
        </authorList>
    </citation>
    <scope>NUCLEOTIDE SEQUENCE [LARGE SCALE GENOMIC DNA]</scope>
    <source>
        <strain evidence="7 8">DSM 101730</strain>
    </source>
</reference>
<keyword evidence="7" id="KW-0378">Hydrolase</keyword>
<dbReference type="PANTHER" id="PTHR38340:SF1">
    <property type="entry name" value="S-LAYER PROTEIN"/>
    <property type="match status" value="1"/>
</dbReference>
<comment type="function">
    <text evidence="1">Converts beta-D-mannuronic acid (M) to alpha-L-guluronic acid (G), producing a polymer with gel-forming capacity, required for the formation of the cyst coat.</text>
</comment>
<feature type="compositionally biased region" description="Gly residues" evidence="4">
    <location>
        <begin position="432"/>
        <end position="453"/>
    </location>
</feature>
<evidence type="ECO:0000259" key="5">
    <source>
        <dbReference type="Pfam" id="PF07602"/>
    </source>
</evidence>
<dbReference type="GO" id="GO:0005509">
    <property type="term" value="F:calcium ion binding"/>
    <property type="evidence" value="ECO:0007669"/>
    <property type="project" value="InterPro"/>
</dbReference>
<evidence type="ECO:0000313" key="8">
    <source>
        <dbReference type="Proteomes" id="UP000549457"/>
    </source>
</evidence>
<dbReference type="RefSeq" id="WP_184147489.1">
    <property type="nucleotide sequence ID" value="NZ_JACHFM010000001.1"/>
</dbReference>
<evidence type="ECO:0000259" key="6">
    <source>
        <dbReference type="Pfam" id="PF13229"/>
    </source>
</evidence>
<comment type="caution">
    <text evidence="7">The sequence shown here is derived from an EMBL/GenBank/DDBJ whole genome shotgun (WGS) entry which is preliminary data.</text>
</comment>
<dbReference type="Pfam" id="PF00353">
    <property type="entry name" value="HemolysinCabind"/>
    <property type="match status" value="2"/>
</dbReference>
<comment type="subcellular location">
    <subcellularLocation>
        <location evidence="2">Secreted</location>
    </subcellularLocation>
</comment>
<dbReference type="SUPFAM" id="SSF51126">
    <property type="entry name" value="Pectin lyase-like"/>
    <property type="match status" value="1"/>
</dbReference>
<dbReference type="EC" id="3.4.24.40" evidence="7"/>
<dbReference type="InterPro" id="IPR059226">
    <property type="entry name" value="Choice_anch_Q_dom"/>
</dbReference>
<keyword evidence="3" id="KW-0964">Secreted</keyword>
<organism evidence="7 8">
    <name type="scientific">Amaricoccus macauensis</name>
    <dbReference type="NCBI Taxonomy" id="57001"/>
    <lineage>
        <taxon>Bacteria</taxon>
        <taxon>Pseudomonadati</taxon>
        <taxon>Pseudomonadota</taxon>
        <taxon>Alphaproteobacteria</taxon>
        <taxon>Rhodobacterales</taxon>
        <taxon>Paracoccaceae</taxon>
        <taxon>Amaricoccus</taxon>
    </lineage>
</organism>
<proteinExistence type="predicted"/>
<dbReference type="Gene3D" id="2.150.10.10">
    <property type="entry name" value="Serralysin-like metalloprotease, C-terminal"/>
    <property type="match status" value="1"/>
</dbReference>
<accession>A0A840SMI9</accession>
<dbReference type="InterPro" id="IPR011049">
    <property type="entry name" value="Serralysin-like_metalloprot_C"/>
</dbReference>
<name>A0A840SMI9_9RHOB</name>
<dbReference type="Proteomes" id="UP000549457">
    <property type="component" value="Unassembled WGS sequence"/>
</dbReference>
<dbReference type="PROSITE" id="PS00330">
    <property type="entry name" value="HEMOLYSIN_CALCIUM"/>
    <property type="match status" value="2"/>
</dbReference>